<evidence type="ECO:0000313" key="2">
    <source>
        <dbReference type="Proteomes" id="UP000267606"/>
    </source>
</evidence>
<dbReference type="AlphaFoldDB" id="A0A183HPR9"/>
<dbReference type="WBParaSite" id="OFLC_0000948001-mRNA-1">
    <property type="protein sequence ID" value="OFLC_0000948001-mRNA-1"/>
    <property type="gene ID" value="OFLC_0000948001"/>
</dbReference>
<gene>
    <name evidence="1" type="ORF">OFLC_LOCUS9480</name>
</gene>
<evidence type="ECO:0000313" key="3">
    <source>
        <dbReference type="WBParaSite" id="OFLC_0000948001-mRNA-1"/>
    </source>
</evidence>
<reference evidence="1 2" key="2">
    <citation type="submission" date="2018-11" db="EMBL/GenBank/DDBJ databases">
        <authorList>
            <consortium name="Pathogen Informatics"/>
        </authorList>
    </citation>
    <scope>NUCLEOTIDE SEQUENCE [LARGE SCALE GENOMIC DNA]</scope>
</reference>
<evidence type="ECO:0000313" key="1">
    <source>
        <dbReference type="EMBL" id="VDO60931.1"/>
    </source>
</evidence>
<name>A0A183HPR9_9BILA</name>
<sequence length="156" mass="17632">MQVNLDQIKQITDQKSLSGNSVELTRSCGSVRWSYQCAISQLTSRCGYLNYFASSVFSRNKIEFSLRDQNHFLQLSTLCGRFLSPFFPSTIVGDSSTLAMLSTGRIVGAGCRSCQTILRSLLNPESRMFESRANFKVAVFVKFKFDNEEFYTSLRA</sequence>
<protein>
    <submittedName>
        <fullName evidence="1 3">Uncharacterized protein</fullName>
    </submittedName>
</protein>
<dbReference type="EMBL" id="UZAJ01011654">
    <property type="protein sequence ID" value="VDO60931.1"/>
    <property type="molecule type" value="Genomic_DNA"/>
</dbReference>
<dbReference type="Proteomes" id="UP000267606">
    <property type="component" value="Unassembled WGS sequence"/>
</dbReference>
<keyword evidence="2" id="KW-1185">Reference proteome</keyword>
<organism evidence="3">
    <name type="scientific">Onchocerca flexuosa</name>
    <dbReference type="NCBI Taxonomy" id="387005"/>
    <lineage>
        <taxon>Eukaryota</taxon>
        <taxon>Metazoa</taxon>
        <taxon>Ecdysozoa</taxon>
        <taxon>Nematoda</taxon>
        <taxon>Chromadorea</taxon>
        <taxon>Rhabditida</taxon>
        <taxon>Spirurina</taxon>
        <taxon>Spiruromorpha</taxon>
        <taxon>Filarioidea</taxon>
        <taxon>Onchocercidae</taxon>
        <taxon>Onchocerca</taxon>
    </lineage>
</organism>
<reference evidence="3" key="1">
    <citation type="submission" date="2016-06" db="UniProtKB">
        <authorList>
            <consortium name="WormBaseParasite"/>
        </authorList>
    </citation>
    <scope>IDENTIFICATION</scope>
</reference>
<accession>A0A183HPR9</accession>
<proteinExistence type="predicted"/>
<dbReference type="STRING" id="387005.A0A183HPR9"/>